<dbReference type="Gene3D" id="3.40.50.720">
    <property type="entry name" value="NAD(P)-binding Rossmann-like Domain"/>
    <property type="match status" value="1"/>
</dbReference>
<dbReference type="OrthoDB" id="9808602at2"/>
<dbReference type="RefSeq" id="WP_091482624.1">
    <property type="nucleotide sequence ID" value="NZ_BJYC01000017.1"/>
</dbReference>
<organism evidence="2 3">
    <name type="scientific">Alkalibacterium pelagium</name>
    <dbReference type="NCBI Taxonomy" id="426702"/>
    <lineage>
        <taxon>Bacteria</taxon>
        <taxon>Bacillati</taxon>
        <taxon>Bacillota</taxon>
        <taxon>Bacilli</taxon>
        <taxon>Lactobacillales</taxon>
        <taxon>Carnobacteriaceae</taxon>
        <taxon>Alkalibacterium</taxon>
    </lineage>
</organism>
<reference evidence="3" key="1">
    <citation type="submission" date="2016-10" db="EMBL/GenBank/DDBJ databases">
        <authorList>
            <person name="Varghese N."/>
            <person name="Submissions S."/>
        </authorList>
    </citation>
    <scope>NUCLEOTIDE SEQUENCE [LARGE SCALE GENOMIC DNA]</scope>
    <source>
        <strain evidence="3">DSM 19183</strain>
    </source>
</reference>
<keyword evidence="3" id="KW-1185">Reference proteome</keyword>
<dbReference type="PANTHER" id="PTHR43245">
    <property type="entry name" value="BIFUNCTIONAL POLYMYXIN RESISTANCE PROTEIN ARNA"/>
    <property type="match status" value="1"/>
</dbReference>
<evidence type="ECO:0000313" key="2">
    <source>
        <dbReference type="EMBL" id="SEL25138.1"/>
    </source>
</evidence>
<dbReference type="Pfam" id="PF01370">
    <property type="entry name" value="Epimerase"/>
    <property type="match status" value="1"/>
</dbReference>
<dbReference type="InterPro" id="IPR001509">
    <property type="entry name" value="Epimerase_deHydtase"/>
</dbReference>
<feature type="domain" description="NAD-dependent epimerase/dehydratase" evidence="1">
    <location>
        <begin position="4"/>
        <end position="203"/>
    </location>
</feature>
<dbReference type="AlphaFoldDB" id="A0A1H7NQ32"/>
<dbReference type="STRING" id="426702.SAMN04488099_11549"/>
<dbReference type="EMBL" id="FNZU01000015">
    <property type="protein sequence ID" value="SEL25138.1"/>
    <property type="molecule type" value="Genomic_DNA"/>
</dbReference>
<name>A0A1H7NQ32_9LACT</name>
<evidence type="ECO:0000313" key="3">
    <source>
        <dbReference type="Proteomes" id="UP000199081"/>
    </source>
</evidence>
<proteinExistence type="predicted"/>
<dbReference type="SUPFAM" id="SSF51735">
    <property type="entry name" value="NAD(P)-binding Rossmann-fold domains"/>
    <property type="match status" value="1"/>
</dbReference>
<protein>
    <submittedName>
        <fullName evidence="2">UDP-glucose 4-epimerase</fullName>
    </submittedName>
</protein>
<gene>
    <name evidence="2" type="ORF">SAMN04488099_11549</name>
</gene>
<dbReference type="Proteomes" id="UP000199081">
    <property type="component" value="Unassembled WGS sequence"/>
</dbReference>
<sequence>MKKILITGKGSYIGTNLIKWLESKEEEYYCKELDVKGDSWKTYDFSTFDIVFHVAGIAHVSTNSDLEELYYKVNRDLTVKVAKKAKNDGVHQFIFMSSMIVYGDGTLSNKVITEETAPNPSNFYGRSKLEAEFAINDLSDQSFNVAILRPPMIYGKNSRGNYPKLSKLAQMIPIFPNIDNERSMLHINNLMELLYYIIKYNESGLFFPQNTEYIKTSELVKEISDVHNKTLLLTKLFNPLISPFINKITLLNKLFGNLKYSKRLSELTYNYQIVDFKESIKLTELD</sequence>
<dbReference type="InterPro" id="IPR036291">
    <property type="entry name" value="NAD(P)-bd_dom_sf"/>
</dbReference>
<dbReference type="PANTHER" id="PTHR43245:SF58">
    <property type="entry name" value="BLL5923 PROTEIN"/>
    <property type="match status" value="1"/>
</dbReference>
<dbReference type="InterPro" id="IPR050177">
    <property type="entry name" value="Lipid_A_modif_metabolic_enz"/>
</dbReference>
<evidence type="ECO:0000259" key="1">
    <source>
        <dbReference type="Pfam" id="PF01370"/>
    </source>
</evidence>
<accession>A0A1H7NQ32</accession>